<keyword evidence="7 10" id="KW-0653">Protein transport</keyword>
<evidence type="ECO:0000256" key="5">
    <source>
        <dbReference type="ARBA" id="ARBA00022519"/>
    </source>
</evidence>
<evidence type="ECO:0000256" key="4">
    <source>
        <dbReference type="ARBA" id="ARBA00022475"/>
    </source>
</evidence>
<keyword evidence="4 10" id="KW-1003">Cell membrane</keyword>
<dbReference type="EMBL" id="CP016303">
    <property type="protein sequence ID" value="ASX25762.1"/>
    <property type="molecule type" value="Genomic_DNA"/>
</dbReference>
<keyword evidence="5 10" id="KW-0997">Cell inner membrane</keyword>
<evidence type="ECO:0000313" key="12">
    <source>
        <dbReference type="Proteomes" id="UP000216438"/>
    </source>
</evidence>
<dbReference type="Gene3D" id="3.30.1360.100">
    <property type="entry name" value="General secretion pathway protein M, EpsM"/>
    <property type="match status" value="1"/>
</dbReference>
<keyword evidence="8" id="KW-1133">Transmembrane helix</keyword>
<dbReference type="GO" id="GO:0005886">
    <property type="term" value="C:plasma membrane"/>
    <property type="evidence" value="ECO:0007669"/>
    <property type="project" value="UniProtKB-SubCell"/>
</dbReference>
<dbReference type="PIRSF" id="PIRSF006291">
    <property type="entry name" value="GspM"/>
    <property type="match status" value="1"/>
</dbReference>
<reference evidence="11 12" key="2">
    <citation type="submission" date="2017-09" db="EMBL/GenBank/DDBJ databases">
        <title>The genome of whitefly Bemisia tabaci, a global crop pest, provides novel insights into virus transmission, host adaptation and insecticide resistance.</title>
        <authorList>
            <person name="Kaur N."/>
            <person name="Kliot A."/>
            <person name="Pinheiro P.V."/>
            <person name="Luan J."/>
            <person name="Zheng Y."/>
            <person name="Liu W."/>
            <person name="Sun H."/>
            <person name="Yang X."/>
            <person name="Xu Y."/>
            <person name="Luo Y."/>
            <person name="Kruse A."/>
            <person name="Fisher T.W."/>
            <person name="Nelson D.R."/>
            <person name="Elimelech M."/>
            <person name="MacCoss M."/>
            <person name="Johnson R."/>
            <person name="Cohen E."/>
            <person name="Hunter W.B."/>
            <person name="Brown J.K."/>
            <person name="Jander G."/>
            <person name="Cilia M."/>
            <person name="Douglas A.E."/>
            <person name="Ghanim M."/>
            <person name="Simmons A.M."/>
            <person name="Wintermantel W.M."/>
            <person name="Ling K.-S."/>
            <person name="Fei Z."/>
        </authorList>
    </citation>
    <scope>NUCLEOTIDE SEQUENCE [LARGE SCALE GENOMIC DNA]</scope>
    <source>
        <strain evidence="11 12">MEAM1</strain>
    </source>
</reference>
<dbReference type="GO" id="GO:0015628">
    <property type="term" value="P:protein secretion by the type II secretion system"/>
    <property type="evidence" value="ECO:0007669"/>
    <property type="project" value="InterPro"/>
</dbReference>
<gene>
    <name evidence="11" type="ORF">BA171_00925</name>
</gene>
<dbReference type="InterPro" id="IPR023229">
    <property type="entry name" value="T2SS_M_periplasmic_sf"/>
</dbReference>
<evidence type="ECO:0000256" key="10">
    <source>
        <dbReference type="PIRNR" id="PIRNR006291"/>
    </source>
</evidence>
<evidence type="ECO:0000256" key="1">
    <source>
        <dbReference type="ARBA" id="ARBA00004377"/>
    </source>
</evidence>
<dbReference type="SUPFAM" id="SSF103054">
    <property type="entry name" value="General secretion pathway protein M, EpsM"/>
    <property type="match status" value="1"/>
</dbReference>
<comment type="similarity">
    <text evidence="2 10">Belongs to the GSP M family.</text>
</comment>
<dbReference type="InterPro" id="IPR007690">
    <property type="entry name" value="T2SS_GspM"/>
</dbReference>
<keyword evidence="3 10" id="KW-0813">Transport</keyword>
<sequence>MKQRWHHLSSRERYFLIGGVFCLLTFLSYSLVWQPLQKKILLAQKKLEQHRQLLHQIHLAKPALKEWLNRRHQNAILPDESLSNIVHQSAAQAGMEIIKMQEEEKALRVWIAEVSFKKLVSWLFDLQYRHGVQTAYLDLVETGIPGIVKVQRLEFIRDVK</sequence>
<evidence type="ECO:0000256" key="7">
    <source>
        <dbReference type="ARBA" id="ARBA00022927"/>
    </source>
</evidence>
<accession>A0A249DYA9</accession>
<evidence type="ECO:0000256" key="6">
    <source>
        <dbReference type="ARBA" id="ARBA00022692"/>
    </source>
</evidence>
<protein>
    <recommendedName>
        <fullName evidence="10">Type II secretion system protein M</fullName>
        <shortName evidence="10">T2SS protein M</shortName>
    </recommendedName>
    <alternativeName>
        <fullName evidence="10">General secretion pathway protein M</fullName>
    </alternativeName>
</protein>
<evidence type="ECO:0000313" key="11">
    <source>
        <dbReference type="EMBL" id="ASX25762.1"/>
    </source>
</evidence>
<evidence type="ECO:0000256" key="2">
    <source>
        <dbReference type="ARBA" id="ARBA00010637"/>
    </source>
</evidence>
<comment type="subcellular location">
    <subcellularLocation>
        <location evidence="1">Cell inner membrane</location>
        <topology evidence="1">Single-pass membrane protein</topology>
    </subcellularLocation>
</comment>
<dbReference type="Pfam" id="PF04612">
    <property type="entry name" value="T2SSM"/>
    <property type="match status" value="1"/>
</dbReference>
<comment type="function">
    <text evidence="10">Inner membrane component of the type II secretion system required for the energy-dependent secretion of extracellular factors such as proteases and toxins from the periplasm.</text>
</comment>
<dbReference type="OrthoDB" id="6624834at2"/>
<dbReference type="GO" id="GO:0015627">
    <property type="term" value="C:type II protein secretion system complex"/>
    <property type="evidence" value="ECO:0007669"/>
    <property type="project" value="InterPro"/>
</dbReference>
<organism evidence="11 12">
    <name type="scientific">Candidatus Hamiltonella defensa</name>
    <name type="common">Bemisia tabaci</name>
    <dbReference type="NCBI Taxonomy" id="672795"/>
    <lineage>
        <taxon>Bacteria</taxon>
        <taxon>Pseudomonadati</taxon>
        <taxon>Pseudomonadota</taxon>
        <taxon>Gammaproteobacteria</taxon>
        <taxon>Enterobacterales</taxon>
        <taxon>Enterobacteriaceae</taxon>
        <taxon>aphid secondary symbionts</taxon>
        <taxon>Candidatus Williamhamiltonella</taxon>
    </lineage>
</organism>
<proteinExistence type="inferred from homology"/>
<keyword evidence="6" id="KW-0812">Transmembrane</keyword>
<reference evidence="12" key="1">
    <citation type="submission" date="2016-06" db="EMBL/GenBank/DDBJ databases">
        <authorList>
            <person name="Chen W."/>
            <person name="Hasegawa D.K."/>
        </authorList>
    </citation>
    <scope>NUCLEOTIDE SEQUENCE [LARGE SCALE GENOMIC DNA]</scope>
    <source>
        <strain evidence="12">MEAM1</strain>
    </source>
</reference>
<evidence type="ECO:0000256" key="8">
    <source>
        <dbReference type="ARBA" id="ARBA00022989"/>
    </source>
</evidence>
<keyword evidence="9 10" id="KW-0472">Membrane</keyword>
<dbReference type="AlphaFoldDB" id="A0A249DYA9"/>
<dbReference type="RefSeq" id="WP_016856903.1">
    <property type="nucleotide sequence ID" value="NZ_CP016303.1"/>
</dbReference>
<evidence type="ECO:0000256" key="9">
    <source>
        <dbReference type="ARBA" id="ARBA00023136"/>
    </source>
</evidence>
<evidence type="ECO:0000256" key="3">
    <source>
        <dbReference type="ARBA" id="ARBA00022448"/>
    </source>
</evidence>
<dbReference type="Proteomes" id="UP000216438">
    <property type="component" value="Chromosome"/>
</dbReference>
<name>A0A249DYA9_9ENTR</name>